<evidence type="ECO:0000256" key="1">
    <source>
        <dbReference type="ARBA" id="ARBA00008777"/>
    </source>
</evidence>
<comment type="caution">
    <text evidence="6">The sequence shown here is derived from an EMBL/GenBank/DDBJ whole genome shotgun (WGS) entry which is preliminary data.</text>
</comment>
<dbReference type="PANTHER" id="PTHR14413">
    <property type="entry name" value="RIBOSOMAL PROTEIN L17"/>
    <property type="match status" value="1"/>
</dbReference>
<evidence type="ECO:0000256" key="2">
    <source>
        <dbReference type="ARBA" id="ARBA00022980"/>
    </source>
</evidence>
<dbReference type="GO" id="GO:0003735">
    <property type="term" value="F:structural constituent of ribosome"/>
    <property type="evidence" value="ECO:0007669"/>
    <property type="project" value="InterPro"/>
</dbReference>
<dbReference type="InterPro" id="IPR000456">
    <property type="entry name" value="Ribosomal_bL17"/>
</dbReference>
<protein>
    <recommendedName>
        <fullName evidence="4">Large ribosomal subunit protein bL17</fullName>
    </recommendedName>
</protein>
<reference evidence="6" key="1">
    <citation type="journal article" date="2020" name="mSystems">
        <title>Genome- and Community-Level Interaction Insights into Carbon Utilization and Element Cycling Functions of Hydrothermarchaeota in Hydrothermal Sediment.</title>
        <authorList>
            <person name="Zhou Z."/>
            <person name="Liu Y."/>
            <person name="Xu W."/>
            <person name="Pan J."/>
            <person name="Luo Z.H."/>
            <person name="Li M."/>
        </authorList>
    </citation>
    <scope>NUCLEOTIDE SEQUENCE [LARGE SCALE GENOMIC DNA]</scope>
    <source>
        <strain evidence="6">HyVt-577</strain>
    </source>
</reference>
<accession>A0A7V4WXA7</accession>
<evidence type="ECO:0000256" key="5">
    <source>
        <dbReference type="RuleBase" id="RU000660"/>
    </source>
</evidence>
<dbReference type="HAMAP" id="MF_01368">
    <property type="entry name" value="Ribosomal_bL17"/>
    <property type="match status" value="1"/>
</dbReference>
<evidence type="ECO:0000256" key="3">
    <source>
        <dbReference type="ARBA" id="ARBA00023274"/>
    </source>
</evidence>
<dbReference type="NCBIfam" id="TIGR00059">
    <property type="entry name" value="L17"/>
    <property type="match status" value="1"/>
</dbReference>
<dbReference type="FunFam" id="3.90.1030.10:FF:000001">
    <property type="entry name" value="50S ribosomal protein L17"/>
    <property type="match status" value="1"/>
</dbReference>
<dbReference type="Proteomes" id="UP000885779">
    <property type="component" value="Unassembled WGS sequence"/>
</dbReference>
<keyword evidence="2 4" id="KW-0689">Ribosomal protein</keyword>
<comment type="similarity">
    <text evidence="1 4 5">Belongs to the bacterial ribosomal protein bL17 family.</text>
</comment>
<dbReference type="GO" id="GO:0022625">
    <property type="term" value="C:cytosolic large ribosomal subunit"/>
    <property type="evidence" value="ECO:0007669"/>
    <property type="project" value="TreeGrafter"/>
</dbReference>
<comment type="subunit">
    <text evidence="4">Part of the 50S ribosomal subunit. Contacts protein L32.</text>
</comment>
<organism evidence="6">
    <name type="scientific">Caldithrix abyssi</name>
    <dbReference type="NCBI Taxonomy" id="187145"/>
    <lineage>
        <taxon>Bacteria</taxon>
        <taxon>Pseudomonadati</taxon>
        <taxon>Calditrichota</taxon>
        <taxon>Calditrichia</taxon>
        <taxon>Calditrichales</taxon>
        <taxon>Calditrichaceae</taxon>
        <taxon>Caldithrix</taxon>
    </lineage>
</organism>
<name>A0A7V4WXA7_CALAY</name>
<dbReference type="SUPFAM" id="SSF64263">
    <property type="entry name" value="Prokaryotic ribosomal protein L17"/>
    <property type="match status" value="1"/>
</dbReference>
<dbReference type="Gene3D" id="3.90.1030.10">
    <property type="entry name" value="Ribosomal protein L17"/>
    <property type="match status" value="1"/>
</dbReference>
<dbReference type="InterPro" id="IPR036373">
    <property type="entry name" value="Ribosomal_bL17_sf"/>
</dbReference>
<dbReference type="Pfam" id="PF01196">
    <property type="entry name" value="Ribosomal_L17"/>
    <property type="match status" value="1"/>
</dbReference>
<gene>
    <name evidence="4 6" type="primary">rplQ</name>
    <name evidence="6" type="ORF">ENK44_16755</name>
</gene>
<keyword evidence="3 4" id="KW-0687">Ribonucleoprotein</keyword>
<dbReference type="GO" id="GO:0006412">
    <property type="term" value="P:translation"/>
    <property type="evidence" value="ECO:0007669"/>
    <property type="project" value="UniProtKB-UniRule"/>
</dbReference>
<dbReference type="EMBL" id="DRQG01000155">
    <property type="protein sequence ID" value="HGY57361.1"/>
    <property type="molecule type" value="Genomic_DNA"/>
</dbReference>
<evidence type="ECO:0000256" key="4">
    <source>
        <dbReference type="HAMAP-Rule" id="MF_01368"/>
    </source>
</evidence>
<sequence length="139" mass="15975">MRHNKKGKYLGRTTSHRKALMRNLVISLIQHKKIKTTHSKALEIRRFIDRMITYAKKGTVHHRRLAFKFLQNKEAVKILFDEIGPACSERPGGYTRVLKLGLRQGDAAPVSMIQLVDFIGVEKAEKKPEKKEKKKAVEA</sequence>
<evidence type="ECO:0000313" key="6">
    <source>
        <dbReference type="EMBL" id="HGY57361.1"/>
    </source>
</evidence>
<dbReference type="PANTHER" id="PTHR14413:SF16">
    <property type="entry name" value="LARGE RIBOSOMAL SUBUNIT PROTEIN BL17M"/>
    <property type="match status" value="1"/>
</dbReference>
<proteinExistence type="inferred from homology"/>
<dbReference type="AlphaFoldDB" id="A0A7V4WXA7"/>